<organism evidence="3 4">
    <name type="scientific">Cryoendolithus antarcticus</name>
    <dbReference type="NCBI Taxonomy" id="1507870"/>
    <lineage>
        <taxon>Eukaryota</taxon>
        <taxon>Fungi</taxon>
        <taxon>Dikarya</taxon>
        <taxon>Ascomycota</taxon>
        <taxon>Pezizomycotina</taxon>
        <taxon>Dothideomycetes</taxon>
        <taxon>Dothideomycetidae</taxon>
        <taxon>Cladosporiales</taxon>
        <taxon>Cladosporiaceae</taxon>
        <taxon>Cryoendolithus</taxon>
    </lineage>
</organism>
<dbReference type="PANTHER" id="PTHR21032">
    <property type="entry name" value="G PATCH DOMAIN-CONTAINING PROTEIN 11"/>
    <property type="match status" value="1"/>
</dbReference>
<dbReference type="GO" id="GO:0000776">
    <property type="term" value="C:kinetochore"/>
    <property type="evidence" value="ECO:0007669"/>
    <property type="project" value="TreeGrafter"/>
</dbReference>
<sequence>MANNPDMPTKPETTAPVNAEEDEEDDYLSMTFATTPAPKESSLQRTARLKKESLARSQLPSKQEKEAAATLAREKALATSLLNDALKSKAASMMAKMGFTPGSALGAKGNEGRLTPLEVSLREGKSGIGLEGERKRKVREELLREGEKVKRMKETEGEWRERVAREREEKRVEGAWWGGMKVLEGLAEGDGGTEGGDVAKLVKARKVHLLHRPLVKSRIDAESERRARYDMHQSLSRNVEQTEEDADDKLAFGSEVEDLEDEEDAELEGYEALPVAERLDMVVKHLRSEYRYCFWCKHRYDDEEMEGCPGLTEDEHG</sequence>
<gene>
    <name evidence="3" type="ORF">B0A48_13856</name>
</gene>
<dbReference type="PROSITE" id="PS50174">
    <property type="entry name" value="G_PATCH"/>
    <property type="match status" value="1"/>
</dbReference>
<dbReference type="Proteomes" id="UP000192596">
    <property type="component" value="Unassembled WGS sequence"/>
</dbReference>
<feature type="domain" description="G-patch" evidence="2">
    <location>
        <begin position="86"/>
        <end position="133"/>
    </location>
</feature>
<dbReference type="InterPro" id="IPR025239">
    <property type="entry name" value="DUF4187"/>
</dbReference>
<dbReference type="GO" id="GO:0003676">
    <property type="term" value="F:nucleic acid binding"/>
    <property type="evidence" value="ECO:0007669"/>
    <property type="project" value="InterPro"/>
</dbReference>
<accession>A0A1V8SMW5</accession>
<evidence type="ECO:0000313" key="3">
    <source>
        <dbReference type="EMBL" id="OQO00506.1"/>
    </source>
</evidence>
<dbReference type="InterPro" id="IPR039249">
    <property type="entry name" value="GPATCH11"/>
</dbReference>
<reference evidence="4" key="1">
    <citation type="submission" date="2017-03" db="EMBL/GenBank/DDBJ databases">
        <title>Genomes of endolithic fungi from Antarctica.</title>
        <authorList>
            <person name="Coleine C."/>
            <person name="Masonjones S."/>
            <person name="Stajich J.E."/>
        </authorList>
    </citation>
    <scope>NUCLEOTIDE SEQUENCE [LARGE SCALE GENOMIC DNA]</scope>
    <source>
        <strain evidence="4">CCFEE 5527</strain>
    </source>
</reference>
<evidence type="ECO:0000313" key="4">
    <source>
        <dbReference type="Proteomes" id="UP000192596"/>
    </source>
</evidence>
<name>A0A1V8SMW5_9PEZI</name>
<evidence type="ECO:0000259" key="2">
    <source>
        <dbReference type="PROSITE" id="PS50174"/>
    </source>
</evidence>
<feature type="region of interest" description="Disordered" evidence="1">
    <location>
        <begin position="1"/>
        <end position="67"/>
    </location>
</feature>
<dbReference type="Pfam" id="PF13821">
    <property type="entry name" value="DUF4187"/>
    <property type="match status" value="1"/>
</dbReference>
<keyword evidence="4" id="KW-1185">Reference proteome</keyword>
<dbReference type="PANTHER" id="PTHR21032:SF0">
    <property type="entry name" value="G PATCH DOMAIN-CONTAINING PROTEIN 11"/>
    <property type="match status" value="1"/>
</dbReference>
<comment type="caution">
    <text evidence="3">The sequence shown here is derived from an EMBL/GenBank/DDBJ whole genome shotgun (WGS) entry which is preliminary data.</text>
</comment>
<dbReference type="STRING" id="1507870.A0A1V8SMW5"/>
<dbReference type="SMART" id="SM00443">
    <property type="entry name" value="G_patch"/>
    <property type="match status" value="1"/>
</dbReference>
<evidence type="ECO:0000256" key="1">
    <source>
        <dbReference type="SAM" id="MobiDB-lite"/>
    </source>
</evidence>
<protein>
    <recommendedName>
        <fullName evidence="2">G-patch domain-containing protein</fullName>
    </recommendedName>
</protein>
<dbReference type="SMART" id="SM01173">
    <property type="entry name" value="DUF4187"/>
    <property type="match status" value="1"/>
</dbReference>
<dbReference type="InParanoid" id="A0A1V8SMW5"/>
<dbReference type="InterPro" id="IPR000467">
    <property type="entry name" value="G_patch_dom"/>
</dbReference>
<dbReference type="Pfam" id="PF01585">
    <property type="entry name" value="G-patch"/>
    <property type="match status" value="1"/>
</dbReference>
<dbReference type="FunCoup" id="A0A1V8SMW5">
    <property type="interactions" value="443"/>
</dbReference>
<dbReference type="AlphaFoldDB" id="A0A1V8SMW5"/>
<proteinExistence type="predicted"/>
<dbReference type="OrthoDB" id="786951at2759"/>
<dbReference type="EMBL" id="NAJO01000035">
    <property type="protein sequence ID" value="OQO00506.1"/>
    <property type="molecule type" value="Genomic_DNA"/>
</dbReference>